<dbReference type="RefSeq" id="XP_041228857.1">
    <property type="nucleotide sequence ID" value="XM_041361037.1"/>
</dbReference>
<feature type="chain" id="PRO_5041944399" description="Secreted protein" evidence="1">
    <location>
        <begin position="21"/>
        <end position="89"/>
    </location>
</feature>
<keyword evidence="1" id="KW-0732">Signal</keyword>
<evidence type="ECO:0000313" key="3">
    <source>
        <dbReference type="Proteomes" id="UP001195769"/>
    </source>
</evidence>
<dbReference type="GeneID" id="64655335"/>
<dbReference type="Proteomes" id="UP001195769">
    <property type="component" value="Unassembled WGS sequence"/>
</dbReference>
<evidence type="ECO:0000256" key="1">
    <source>
        <dbReference type="SAM" id="SignalP"/>
    </source>
</evidence>
<reference evidence="2" key="1">
    <citation type="journal article" date="2020" name="New Phytol.">
        <title>Comparative genomics reveals dynamic genome evolution in host specialist ectomycorrhizal fungi.</title>
        <authorList>
            <person name="Lofgren L.A."/>
            <person name="Nguyen N.H."/>
            <person name="Vilgalys R."/>
            <person name="Ruytinx J."/>
            <person name="Liao H.L."/>
            <person name="Branco S."/>
            <person name="Kuo A."/>
            <person name="LaButti K."/>
            <person name="Lipzen A."/>
            <person name="Andreopoulos W."/>
            <person name="Pangilinan J."/>
            <person name="Riley R."/>
            <person name="Hundley H."/>
            <person name="Na H."/>
            <person name="Barry K."/>
            <person name="Grigoriev I.V."/>
            <person name="Stajich J.E."/>
            <person name="Kennedy P.G."/>
        </authorList>
    </citation>
    <scope>NUCLEOTIDE SEQUENCE</scope>
    <source>
        <strain evidence="2">FC203</strain>
    </source>
</reference>
<proteinExistence type="predicted"/>
<dbReference type="EMBL" id="JABBWK010000013">
    <property type="protein sequence ID" value="KAG1903282.1"/>
    <property type="molecule type" value="Genomic_DNA"/>
</dbReference>
<protein>
    <recommendedName>
        <fullName evidence="4">Secreted protein</fullName>
    </recommendedName>
</protein>
<accession>A0AAD4HNS7</accession>
<dbReference type="AlphaFoldDB" id="A0AAD4HNS7"/>
<sequence length="89" mass="9619">MVFGLVLLSTDLTYLGLLQSALVGNSQFLTLSVVTNPRFLLLENLGCEEINDRSCVGYYVCNGDLRVCSGKVSSISCARPETTPVWLGS</sequence>
<feature type="signal peptide" evidence="1">
    <location>
        <begin position="1"/>
        <end position="20"/>
    </location>
</feature>
<comment type="caution">
    <text evidence="2">The sequence shown here is derived from an EMBL/GenBank/DDBJ whole genome shotgun (WGS) entry which is preliminary data.</text>
</comment>
<evidence type="ECO:0000313" key="2">
    <source>
        <dbReference type="EMBL" id="KAG1903282.1"/>
    </source>
</evidence>
<keyword evidence="3" id="KW-1185">Reference proteome</keyword>
<evidence type="ECO:0008006" key="4">
    <source>
        <dbReference type="Google" id="ProtNLM"/>
    </source>
</evidence>
<gene>
    <name evidence="2" type="ORF">F5891DRAFT_1018403</name>
</gene>
<name>A0AAD4HNS7_9AGAM</name>
<organism evidence="2 3">
    <name type="scientific">Suillus fuscotomentosus</name>
    <dbReference type="NCBI Taxonomy" id="1912939"/>
    <lineage>
        <taxon>Eukaryota</taxon>
        <taxon>Fungi</taxon>
        <taxon>Dikarya</taxon>
        <taxon>Basidiomycota</taxon>
        <taxon>Agaricomycotina</taxon>
        <taxon>Agaricomycetes</taxon>
        <taxon>Agaricomycetidae</taxon>
        <taxon>Boletales</taxon>
        <taxon>Suillineae</taxon>
        <taxon>Suillaceae</taxon>
        <taxon>Suillus</taxon>
    </lineage>
</organism>